<dbReference type="OrthoDB" id="130109at2157"/>
<dbReference type="EMBL" id="CP003167">
    <property type="protein sequence ID" value="AGB02365.1"/>
    <property type="molecule type" value="Genomic_DNA"/>
</dbReference>
<dbReference type="InterPro" id="IPR029062">
    <property type="entry name" value="Class_I_gatase-like"/>
</dbReference>
<gene>
    <name evidence="1" type="ordered locus">Metfor_1325</name>
</gene>
<reference evidence="1 2" key="2">
    <citation type="journal article" date="2014" name="Genome Announc.">
        <title>Complete Genome Sequence of Methanoregula formicica SMSPT, a Mesophilic Hydrogenotrophic Methanogen Isolated from a Methanogenic Upflow Anaerobic Sludge Blanket Reactor.</title>
        <authorList>
            <person name="Yamamoto K."/>
            <person name="Tamaki H."/>
            <person name="Cadillo-Quiroz H."/>
            <person name="Imachi H."/>
            <person name="Kyrpides N."/>
            <person name="Woyke T."/>
            <person name="Goodwin L."/>
            <person name="Zinder S.H."/>
            <person name="Kamagata Y."/>
            <person name="Liu W.T."/>
        </authorList>
    </citation>
    <scope>NUCLEOTIDE SEQUENCE [LARGE SCALE GENOMIC DNA]</scope>
    <source>
        <strain evidence="2">DSM 22288 / NBRC 105244 / SMSP</strain>
    </source>
</reference>
<evidence type="ECO:0000313" key="2">
    <source>
        <dbReference type="Proteomes" id="UP000010824"/>
    </source>
</evidence>
<accession>L0HEC5</accession>
<reference evidence="2" key="1">
    <citation type="submission" date="2011-12" db="EMBL/GenBank/DDBJ databases">
        <title>Complete sequence of Methanoregula formicicum SMSP.</title>
        <authorList>
            <person name="Lucas S."/>
            <person name="Han J."/>
            <person name="Lapidus A."/>
            <person name="Cheng J.-F."/>
            <person name="Goodwin L."/>
            <person name="Pitluck S."/>
            <person name="Peters L."/>
            <person name="Ovchinnikova G."/>
            <person name="Teshima H."/>
            <person name="Detter J.C."/>
            <person name="Han C."/>
            <person name="Tapia R."/>
            <person name="Land M."/>
            <person name="Hauser L."/>
            <person name="Kyrpides N."/>
            <person name="Ivanova N."/>
            <person name="Pagani I."/>
            <person name="Imachi H."/>
            <person name="Tamaki H."/>
            <person name="Sekiguchi Y."/>
            <person name="Kamagata Y."/>
            <person name="Cadillo-Quiroz H."/>
            <person name="Zinder S."/>
            <person name="Liu W.-T."/>
            <person name="Woyke T."/>
        </authorList>
    </citation>
    <scope>NUCLEOTIDE SEQUENCE [LARGE SCALE GENOMIC DNA]</scope>
    <source>
        <strain evidence="2">DSM 22288 / NBRC 105244 / SMSP</strain>
    </source>
</reference>
<dbReference type="InParanoid" id="L0HEC5"/>
<organism evidence="1 2">
    <name type="scientific">Methanoregula formicica (strain DSM 22288 / NBRC 105244 / SMSP)</name>
    <dbReference type="NCBI Taxonomy" id="593750"/>
    <lineage>
        <taxon>Archaea</taxon>
        <taxon>Methanobacteriati</taxon>
        <taxon>Methanobacteriota</taxon>
        <taxon>Stenosarchaea group</taxon>
        <taxon>Methanomicrobia</taxon>
        <taxon>Methanomicrobiales</taxon>
        <taxon>Methanoregulaceae</taxon>
        <taxon>Methanoregula</taxon>
    </lineage>
</organism>
<dbReference type="GeneID" id="14307714"/>
<dbReference type="HOGENOM" id="CLU_1444690_0_0_2"/>
<sequence>MNCRAGFLWDSPQHFSRLIEDCGISCEIVTPHMLAAPFFRGSFNCLIVPTGFGNAKYSNLLPALRASSSRIHRFVENGGNLLVFGAADNKADAYDWLPFRLKYSHEFHPRTISCSGNSLAATLAEEYDPQNIECDGSFPEHEGTCVGSAGSSDVIIEHWYGKGRIIVTSVHEFPSREFLKKFCCEGITSPL</sequence>
<evidence type="ECO:0000313" key="1">
    <source>
        <dbReference type="EMBL" id="AGB02365.1"/>
    </source>
</evidence>
<name>L0HEC5_METFS</name>
<proteinExistence type="predicted"/>
<dbReference type="KEGG" id="mfo:Metfor_1325"/>
<keyword evidence="2" id="KW-1185">Reference proteome</keyword>
<protein>
    <submittedName>
        <fullName evidence="1">Uncharacterized protein</fullName>
    </submittedName>
</protein>
<dbReference type="RefSeq" id="WP_015285328.1">
    <property type="nucleotide sequence ID" value="NC_019943.1"/>
</dbReference>
<dbReference type="eggNOG" id="arCOG04998">
    <property type="taxonomic scope" value="Archaea"/>
</dbReference>
<dbReference type="STRING" id="593750.Metfor_1325"/>
<dbReference type="Proteomes" id="UP000010824">
    <property type="component" value="Chromosome"/>
</dbReference>
<dbReference type="SUPFAM" id="SSF52317">
    <property type="entry name" value="Class I glutamine amidotransferase-like"/>
    <property type="match status" value="1"/>
</dbReference>
<dbReference type="AlphaFoldDB" id="L0HEC5"/>